<proteinExistence type="predicted"/>
<reference evidence="2" key="1">
    <citation type="submission" date="2021-01" db="EMBL/GenBank/DDBJ databases">
        <title>Whole genome shotgun sequence of Virgisporangium aurantiacum NBRC 16421.</title>
        <authorList>
            <person name="Komaki H."/>
            <person name="Tamura T."/>
        </authorList>
    </citation>
    <scope>NUCLEOTIDE SEQUENCE</scope>
    <source>
        <strain evidence="2">NBRC 16421</strain>
    </source>
</reference>
<dbReference type="Proteomes" id="UP000612585">
    <property type="component" value="Unassembled WGS sequence"/>
</dbReference>
<keyword evidence="3" id="KW-1185">Reference proteome</keyword>
<dbReference type="AlphaFoldDB" id="A0A8J3ZG12"/>
<dbReference type="EMBL" id="BOPG01000061">
    <property type="protein sequence ID" value="GIJ60921.1"/>
    <property type="molecule type" value="Genomic_DNA"/>
</dbReference>
<evidence type="ECO:0000313" key="2">
    <source>
        <dbReference type="EMBL" id="GIJ60921.1"/>
    </source>
</evidence>
<feature type="region of interest" description="Disordered" evidence="1">
    <location>
        <begin position="1"/>
        <end position="44"/>
    </location>
</feature>
<gene>
    <name evidence="2" type="ORF">Vau01_084370</name>
</gene>
<organism evidence="2 3">
    <name type="scientific">Virgisporangium aurantiacum</name>
    <dbReference type="NCBI Taxonomy" id="175570"/>
    <lineage>
        <taxon>Bacteria</taxon>
        <taxon>Bacillati</taxon>
        <taxon>Actinomycetota</taxon>
        <taxon>Actinomycetes</taxon>
        <taxon>Micromonosporales</taxon>
        <taxon>Micromonosporaceae</taxon>
        <taxon>Virgisporangium</taxon>
    </lineage>
</organism>
<evidence type="ECO:0000313" key="3">
    <source>
        <dbReference type="Proteomes" id="UP000612585"/>
    </source>
</evidence>
<sequence length="71" mass="7620">MLGDAQPTEHVDGAAGEETPVSTEDVVAEEQQQNELGTQRGRLGRRNACHAPNIVAGRDIRQPLDGCNIRA</sequence>
<accession>A0A8J3ZG12</accession>
<comment type="caution">
    <text evidence="2">The sequence shown here is derived from an EMBL/GenBank/DDBJ whole genome shotgun (WGS) entry which is preliminary data.</text>
</comment>
<protein>
    <submittedName>
        <fullName evidence="2">Uncharacterized protein</fullName>
    </submittedName>
</protein>
<evidence type="ECO:0000256" key="1">
    <source>
        <dbReference type="SAM" id="MobiDB-lite"/>
    </source>
</evidence>
<name>A0A8J3ZG12_9ACTN</name>